<proteinExistence type="predicted"/>
<organism evidence="1 2">
    <name type="scientific">Methylocaldum szegediense</name>
    <dbReference type="NCBI Taxonomy" id="73780"/>
    <lineage>
        <taxon>Bacteria</taxon>
        <taxon>Pseudomonadati</taxon>
        <taxon>Pseudomonadota</taxon>
        <taxon>Gammaproteobacteria</taxon>
        <taxon>Methylococcales</taxon>
        <taxon>Methylococcaceae</taxon>
        <taxon>Methylocaldum</taxon>
    </lineage>
</organism>
<evidence type="ECO:0000313" key="2">
    <source>
        <dbReference type="Proteomes" id="UP001162030"/>
    </source>
</evidence>
<protein>
    <submittedName>
        <fullName evidence="1">Uncharacterized protein</fullName>
    </submittedName>
</protein>
<name>A0ABN8WXN9_9GAMM</name>
<dbReference type="EMBL" id="OX458333">
    <property type="protein sequence ID" value="CAI8734062.1"/>
    <property type="molecule type" value="Genomic_DNA"/>
</dbReference>
<dbReference type="Proteomes" id="UP001162030">
    <property type="component" value="Chromosome"/>
</dbReference>
<sequence length="59" mass="7008">MVSTAELKPELYAHRCRAECGCLGLGYPVDRIDIHVKPSYYRRPIRRTRRLNFVIFTLR</sequence>
<accession>A0ABN8WXN9</accession>
<gene>
    <name evidence="1" type="ORF">MSZNOR_0337</name>
</gene>
<keyword evidence="2" id="KW-1185">Reference proteome</keyword>
<evidence type="ECO:0000313" key="1">
    <source>
        <dbReference type="EMBL" id="CAI8734062.1"/>
    </source>
</evidence>
<reference evidence="1 2" key="1">
    <citation type="submission" date="2023-03" db="EMBL/GenBank/DDBJ databases">
        <authorList>
            <person name="Pearce D."/>
        </authorList>
    </citation>
    <scope>NUCLEOTIDE SEQUENCE [LARGE SCALE GENOMIC DNA]</scope>
    <source>
        <strain evidence="1">Msz</strain>
    </source>
</reference>